<evidence type="ECO:0000256" key="1">
    <source>
        <dbReference type="SAM" id="SignalP"/>
    </source>
</evidence>
<feature type="signal peptide" evidence="1">
    <location>
        <begin position="1"/>
        <end position="16"/>
    </location>
</feature>
<reference evidence="2" key="2">
    <citation type="journal article" date="2023" name="IMA Fungus">
        <title>Comparative genomic study of the Penicillium genus elucidates a diverse pangenome and 15 lateral gene transfer events.</title>
        <authorList>
            <person name="Petersen C."/>
            <person name="Sorensen T."/>
            <person name="Nielsen M.R."/>
            <person name="Sondergaard T.E."/>
            <person name="Sorensen J.L."/>
            <person name="Fitzpatrick D.A."/>
            <person name="Frisvad J.C."/>
            <person name="Nielsen K.L."/>
        </authorList>
    </citation>
    <scope>NUCLEOTIDE SEQUENCE</scope>
    <source>
        <strain evidence="2">IBT 19713</strain>
    </source>
</reference>
<evidence type="ECO:0000313" key="3">
    <source>
        <dbReference type="Proteomes" id="UP001150941"/>
    </source>
</evidence>
<name>A0A9W9NYE5_9EURO</name>
<gene>
    <name evidence="2" type="ORF">N7468_005020</name>
</gene>
<organism evidence="2 3">
    <name type="scientific">Penicillium chermesinum</name>
    <dbReference type="NCBI Taxonomy" id="63820"/>
    <lineage>
        <taxon>Eukaryota</taxon>
        <taxon>Fungi</taxon>
        <taxon>Dikarya</taxon>
        <taxon>Ascomycota</taxon>
        <taxon>Pezizomycotina</taxon>
        <taxon>Eurotiomycetes</taxon>
        <taxon>Eurotiomycetidae</taxon>
        <taxon>Eurotiales</taxon>
        <taxon>Aspergillaceae</taxon>
        <taxon>Penicillium</taxon>
    </lineage>
</organism>
<dbReference type="Proteomes" id="UP001150941">
    <property type="component" value="Unassembled WGS sequence"/>
</dbReference>
<sequence>MKFLVTLLYLAASVSASTFTVLTSTTVVANTPTNNVTSIVVLTFTNDKTGASFQVSVPVDSQRHSVKSVTQGGLPLLTTSAMLISSSPNVNTICHINIPGSNPMELSSQISFIKISDINNPVDVQDAWIHCAN</sequence>
<reference evidence="2" key="1">
    <citation type="submission" date="2022-11" db="EMBL/GenBank/DDBJ databases">
        <authorList>
            <person name="Petersen C."/>
        </authorList>
    </citation>
    <scope>NUCLEOTIDE SEQUENCE</scope>
    <source>
        <strain evidence="2">IBT 19713</strain>
    </source>
</reference>
<dbReference type="EMBL" id="JAPQKS010000004">
    <property type="protein sequence ID" value="KAJ5232064.1"/>
    <property type="molecule type" value="Genomic_DNA"/>
</dbReference>
<keyword evidence="3" id="KW-1185">Reference proteome</keyword>
<accession>A0A9W9NYE5</accession>
<proteinExistence type="predicted"/>
<evidence type="ECO:0000313" key="2">
    <source>
        <dbReference type="EMBL" id="KAJ5232064.1"/>
    </source>
</evidence>
<protein>
    <submittedName>
        <fullName evidence="2">Uncharacterized protein</fullName>
    </submittedName>
</protein>
<dbReference type="RefSeq" id="XP_058330057.1">
    <property type="nucleotide sequence ID" value="XM_058474317.1"/>
</dbReference>
<keyword evidence="1" id="KW-0732">Signal</keyword>
<comment type="caution">
    <text evidence="2">The sequence shown here is derived from an EMBL/GenBank/DDBJ whole genome shotgun (WGS) entry which is preliminary data.</text>
</comment>
<dbReference type="GeneID" id="83201620"/>
<feature type="chain" id="PRO_5040886802" evidence="1">
    <location>
        <begin position="17"/>
        <end position="133"/>
    </location>
</feature>
<dbReference type="AlphaFoldDB" id="A0A9W9NYE5"/>